<dbReference type="Pfam" id="PF17919">
    <property type="entry name" value="RT_RNaseH_2"/>
    <property type="match status" value="1"/>
</dbReference>
<dbReference type="InterPro" id="IPR036397">
    <property type="entry name" value="RNaseH_sf"/>
</dbReference>
<dbReference type="InterPro" id="IPR041577">
    <property type="entry name" value="RT_RNaseH_2"/>
</dbReference>
<keyword evidence="3" id="KW-0540">Nuclease</keyword>
<keyword evidence="2" id="KW-0808">Transferase</keyword>
<evidence type="ECO:0000313" key="9">
    <source>
        <dbReference type="Proteomes" id="UP000036403"/>
    </source>
</evidence>
<comment type="caution">
    <text evidence="8">The sequence shown here is derived from an EMBL/GenBank/DDBJ whole genome shotgun (WGS) entry which is preliminary data.</text>
</comment>
<organism evidence="8 9">
    <name type="scientific">Lasius niger</name>
    <name type="common">Black garden ant</name>
    <dbReference type="NCBI Taxonomy" id="67767"/>
    <lineage>
        <taxon>Eukaryota</taxon>
        <taxon>Metazoa</taxon>
        <taxon>Ecdysozoa</taxon>
        <taxon>Arthropoda</taxon>
        <taxon>Hexapoda</taxon>
        <taxon>Insecta</taxon>
        <taxon>Pterygota</taxon>
        <taxon>Neoptera</taxon>
        <taxon>Endopterygota</taxon>
        <taxon>Hymenoptera</taxon>
        <taxon>Apocrita</taxon>
        <taxon>Aculeata</taxon>
        <taxon>Formicoidea</taxon>
        <taxon>Formicidae</taxon>
        <taxon>Formicinae</taxon>
        <taxon>Lasius</taxon>
        <taxon>Lasius</taxon>
    </lineage>
</organism>
<keyword evidence="5" id="KW-0695">RNA-directed DNA polymerase</keyword>
<dbReference type="AlphaFoldDB" id="A0A0J7KCW2"/>
<accession>A0A0J7KCW2</accession>
<dbReference type="PROSITE" id="PS50878">
    <property type="entry name" value="RT_POL"/>
    <property type="match status" value="1"/>
</dbReference>
<proteinExistence type="predicted"/>
<dbReference type="Gene3D" id="1.10.340.70">
    <property type="match status" value="1"/>
</dbReference>
<evidence type="ECO:0000256" key="1">
    <source>
        <dbReference type="ARBA" id="ARBA00012493"/>
    </source>
</evidence>
<dbReference type="OrthoDB" id="8060624at2759"/>
<dbReference type="PANTHER" id="PTHR37984">
    <property type="entry name" value="PROTEIN CBG26694"/>
    <property type="match status" value="1"/>
</dbReference>
<protein>
    <recommendedName>
        <fullName evidence="1">RNA-directed DNA polymerase</fullName>
        <ecNumber evidence="1">2.7.7.49</ecNumber>
    </recommendedName>
</protein>
<dbReference type="InterPro" id="IPR050951">
    <property type="entry name" value="Retrovirus_Pol_polyprotein"/>
</dbReference>
<evidence type="ECO:0000256" key="2">
    <source>
        <dbReference type="ARBA" id="ARBA00022695"/>
    </source>
</evidence>
<dbReference type="STRING" id="67767.A0A0J7KCW2"/>
<dbReference type="Gene3D" id="3.30.420.10">
    <property type="entry name" value="Ribonuclease H-like superfamily/Ribonuclease H"/>
    <property type="match status" value="1"/>
</dbReference>
<dbReference type="InterPro" id="IPR000477">
    <property type="entry name" value="RT_dom"/>
</dbReference>
<dbReference type="Pfam" id="PF00078">
    <property type="entry name" value="RVT_1"/>
    <property type="match status" value="1"/>
</dbReference>
<dbReference type="FunFam" id="3.10.20.370:FF:000001">
    <property type="entry name" value="Retrovirus-related Pol polyprotein from transposon 17.6-like protein"/>
    <property type="match status" value="1"/>
</dbReference>
<dbReference type="CDD" id="cd09274">
    <property type="entry name" value="RNase_HI_RT_Ty3"/>
    <property type="match status" value="1"/>
</dbReference>
<dbReference type="GO" id="GO:0003676">
    <property type="term" value="F:nucleic acid binding"/>
    <property type="evidence" value="ECO:0007669"/>
    <property type="project" value="InterPro"/>
</dbReference>
<name>A0A0J7KCW2_LASNI</name>
<dbReference type="Gene3D" id="3.10.10.10">
    <property type="entry name" value="HIV Type 1 Reverse Transcriptase, subunit A, domain 1"/>
    <property type="match status" value="1"/>
</dbReference>
<keyword evidence="2" id="KW-0548">Nucleotidyltransferase</keyword>
<dbReference type="Gene3D" id="3.30.70.270">
    <property type="match status" value="2"/>
</dbReference>
<dbReference type="InterPro" id="IPR043502">
    <property type="entry name" value="DNA/RNA_pol_sf"/>
</dbReference>
<evidence type="ECO:0000259" key="7">
    <source>
        <dbReference type="PROSITE" id="PS50878"/>
    </source>
</evidence>
<dbReference type="PANTHER" id="PTHR37984:SF5">
    <property type="entry name" value="PROTEIN NYNRIN-LIKE"/>
    <property type="match status" value="1"/>
</dbReference>
<keyword evidence="4" id="KW-0378">Hydrolase</keyword>
<dbReference type="EC" id="2.7.7.49" evidence="1"/>
<dbReference type="PaxDb" id="67767-A0A0J7KCW2"/>
<dbReference type="FunFam" id="3.30.70.270:FF:000026">
    <property type="entry name" value="Transposon Ty3-G Gag-Pol polyprotein"/>
    <property type="match status" value="1"/>
</dbReference>
<dbReference type="FunFam" id="1.10.340.70:FF:000001">
    <property type="entry name" value="Retrovirus-related Pol polyprotein from transposon gypsy-like Protein"/>
    <property type="match status" value="1"/>
</dbReference>
<evidence type="ECO:0000256" key="4">
    <source>
        <dbReference type="ARBA" id="ARBA00022759"/>
    </source>
</evidence>
<evidence type="ECO:0000256" key="5">
    <source>
        <dbReference type="ARBA" id="ARBA00022918"/>
    </source>
</evidence>
<dbReference type="InterPro" id="IPR041588">
    <property type="entry name" value="Integrase_H2C2"/>
</dbReference>
<dbReference type="EMBL" id="LBMM01009399">
    <property type="protein sequence ID" value="KMQ88167.1"/>
    <property type="molecule type" value="Genomic_DNA"/>
</dbReference>
<dbReference type="FunFam" id="3.30.70.270:FF:000003">
    <property type="entry name" value="Transposon Ty3-G Gag-Pol polyprotein"/>
    <property type="match status" value="1"/>
</dbReference>
<sequence>MLGMVECSIKIDGLSRDLNAQFFVVPDETIRPGILLGRTFFINENLLVTHRPESPKCEIQDNFKSEIEEILCINVIETQTQNDLILGNTDKNVSLEVRAELLKTFAEVDEMQIEPIRDDYKVRVNIKDSSIYAYAPRRMSYNEKVKLREITDNLLEREIIKPSSSPYCARVVPVTKKNGEMRMCIDLRPLNQRIHKQKAPFPIIEDQVNSLQGKEVFTVLDLKDGFHQIAVHPDDTKYFGFATPDGQFEYVKLPFGYADSPAEFQKRIFKVFQPLIRARKIQIYIDDMVIATQTIEENLNILKEVLIILKQYNFELNLTKCQFLQSTIEYLGYIVSRDGITMSDRHTRAILDFPKPKTVRQVQSFLGLTNYFRRFIRDYALKAKPLHQRTKKSVNFVFDEECVQAFEALKKELSSYPVLRLYNPSAETELHTDASALGFGAILLQKQDDGKLAAIAYFSKATTETEAKYHSYELETLAIVKALERFHVYLQGIHFKVVTDCNSLVLALKKIEINPRIARWSLAFQNYDFETVHRSGEKMAHVDALSRNVYAIDALSIEEELMYKQLTDASLMKLAETIEMKGNKYFTLINGMIFRVHNNQTLFVVPESMTGNIIRVYHDEMGHVGVEKTVKGILGHYWFPCLKQKVKSHIDNCVKCLQFSLSNHHLEGELQIIDKGTHPFETLHVDHFGPLETSREGYRYILVIVDAPNMCG</sequence>
<evidence type="ECO:0000256" key="6">
    <source>
        <dbReference type="ARBA" id="ARBA00023268"/>
    </source>
</evidence>
<dbReference type="GO" id="GO:0004519">
    <property type="term" value="F:endonuclease activity"/>
    <property type="evidence" value="ECO:0007669"/>
    <property type="project" value="UniProtKB-KW"/>
</dbReference>
<dbReference type="GO" id="GO:0003964">
    <property type="term" value="F:RNA-directed DNA polymerase activity"/>
    <property type="evidence" value="ECO:0007669"/>
    <property type="project" value="UniProtKB-KW"/>
</dbReference>
<reference evidence="8 9" key="1">
    <citation type="submission" date="2015-04" db="EMBL/GenBank/DDBJ databases">
        <title>Lasius niger genome sequencing.</title>
        <authorList>
            <person name="Konorov E.A."/>
            <person name="Nikitin M.A."/>
            <person name="Kirill M.V."/>
            <person name="Chang P."/>
        </authorList>
    </citation>
    <scope>NUCLEOTIDE SEQUENCE [LARGE SCALE GENOMIC DNA]</scope>
    <source>
        <tissue evidence="8">Whole</tissue>
    </source>
</reference>
<keyword evidence="6" id="KW-0511">Multifunctional enzyme</keyword>
<keyword evidence="9" id="KW-1185">Reference proteome</keyword>
<feature type="domain" description="Reverse transcriptase" evidence="7">
    <location>
        <begin position="155"/>
        <end position="335"/>
    </location>
</feature>
<dbReference type="SUPFAM" id="SSF56672">
    <property type="entry name" value="DNA/RNA polymerases"/>
    <property type="match status" value="1"/>
</dbReference>
<gene>
    <name evidence="8" type="ORF">RF55_12389</name>
</gene>
<dbReference type="InterPro" id="IPR043128">
    <property type="entry name" value="Rev_trsase/Diguanyl_cyclase"/>
</dbReference>
<evidence type="ECO:0000313" key="8">
    <source>
        <dbReference type="EMBL" id="KMQ88167.1"/>
    </source>
</evidence>
<dbReference type="CDD" id="cd01647">
    <property type="entry name" value="RT_LTR"/>
    <property type="match status" value="1"/>
</dbReference>
<evidence type="ECO:0000256" key="3">
    <source>
        <dbReference type="ARBA" id="ARBA00022722"/>
    </source>
</evidence>
<dbReference type="Proteomes" id="UP000036403">
    <property type="component" value="Unassembled WGS sequence"/>
</dbReference>
<dbReference type="Pfam" id="PF17921">
    <property type="entry name" value="Integrase_H2C2"/>
    <property type="match status" value="1"/>
</dbReference>
<keyword evidence="4" id="KW-0255">Endonuclease</keyword>